<dbReference type="Proteomes" id="UP000886501">
    <property type="component" value="Unassembled WGS sequence"/>
</dbReference>
<name>A0ACB6ZH63_THEGA</name>
<sequence>MVYSPPRQWHTCRPICDRKPGNWQSPLFSQPTPGRGSYRRRWPFKIEPGSGQYTNYFRLITPSEGLTLFCRSYPDPTFGNYTENDFHPDQLSGFFWEDVKVDKIEYNLDAGKIISSTPITLMGQVVTNKMGSEQQSTLSVNKGTTSSSTFEYSIGFTVTLGMEFSVGVPLVAEGSVEVGHDHPVHYSVHHHLRYQRWPAHVCAYVVGGQPGHVGRSLHHVHEPEEHGGEGGDEGDLARCLFVGIRHTITPLD</sequence>
<reference evidence="1" key="2">
    <citation type="journal article" date="2020" name="Nat. Commun.">
        <title>Large-scale genome sequencing of mycorrhizal fungi provides insights into the early evolution of symbiotic traits.</title>
        <authorList>
            <person name="Miyauchi S."/>
            <person name="Kiss E."/>
            <person name="Kuo A."/>
            <person name="Drula E."/>
            <person name="Kohler A."/>
            <person name="Sanchez-Garcia M."/>
            <person name="Morin E."/>
            <person name="Andreopoulos B."/>
            <person name="Barry K.W."/>
            <person name="Bonito G."/>
            <person name="Buee M."/>
            <person name="Carver A."/>
            <person name="Chen C."/>
            <person name="Cichocki N."/>
            <person name="Clum A."/>
            <person name="Culley D."/>
            <person name="Crous P.W."/>
            <person name="Fauchery L."/>
            <person name="Girlanda M."/>
            <person name="Hayes R.D."/>
            <person name="Keri Z."/>
            <person name="LaButti K."/>
            <person name="Lipzen A."/>
            <person name="Lombard V."/>
            <person name="Magnuson J."/>
            <person name="Maillard F."/>
            <person name="Murat C."/>
            <person name="Nolan M."/>
            <person name="Ohm R.A."/>
            <person name="Pangilinan J."/>
            <person name="Pereira M.F."/>
            <person name="Perotto S."/>
            <person name="Peter M."/>
            <person name="Pfister S."/>
            <person name="Riley R."/>
            <person name="Sitrit Y."/>
            <person name="Stielow J.B."/>
            <person name="Szollosi G."/>
            <person name="Zifcakova L."/>
            <person name="Stursova M."/>
            <person name="Spatafora J.W."/>
            <person name="Tedersoo L."/>
            <person name="Vaario L.M."/>
            <person name="Yamada A."/>
            <person name="Yan M."/>
            <person name="Wang P."/>
            <person name="Xu J."/>
            <person name="Bruns T."/>
            <person name="Baldrian P."/>
            <person name="Vilgalys R."/>
            <person name="Dunand C."/>
            <person name="Henrissat B."/>
            <person name="Grigoriev I.V."/>
            <person name="Hibbett D."/>
            <person name="Nagy L.G."/>
            <person name="Martin F.M."/>
        </authorList>
    </citation>
    <scope>NUCLEOTIDE SEQUENCE</scope>
    <source>
        <strain evidence="1">P2</strain>
    </source>
</reference>
<gene>
    <name evidence="1" type="ORF">BDM02DRAFT_3114616</name>
</gene>
<evidence type="ECO:0000313" key="2">
    <source>
        <dbReference type="Proteomes" id="UP000886501"/>
    </source>
</evidence>
<reference evidence="1" key="1">
    <citation type="submission" date="2019-10" db="EMBL/GenBank/DDBJ databases">
        <authorList>
            <consortium name="DOE Joint Genome Institute"/>
            <person name="Kuo A."/>
            <person name="Miyauchi S."/>
            <person name="Kiss E."/>
            <person name="Drula E."/>
            <person name="Kohler A."/>
            <person name="Sanchez-Garcia M."/>
            <person name="Andreopoulos B."/>
            <person name="Barry K.W."/>
            <person name="Bonito G."/>
            <person name="Buee M."/>
            <person name="Carver A."/>
            <person name="Chen C."/>
            <person name="Cichocki N."/>
            <person name="Clum A."/>
            <person name="Culley D."/>
            <person name="Crous P.W."/>
            <person name="Fauchery L."/>
            <person name="Girlanda M."/>
            <person name="Hayes R."/>
            <person name="Keri Z."/>
            <person name="Labutti K."/>
            <person name="Lipzen A."/>
            <person name="Lombard V."/>
            <person name="Magnuson J."/>
            <person name="Maillard F."/>
            <person name="Morin E."/>
            <person name="Murat C."/>
            <person name="Nolan M."/>
            <person name="Ohm R."/>
            <person name="Pangilinan J."/>
            <person name="Pereira M."/>
            <person name="Perotto S."/>
            <person name="Peter M."/>
            <person name="Riley R."/>
            <person name="Sitrit Y."/>
            <person name="Stielow B."/>
            <person name="Szollosi G."/>
            <person name="Zifcakova L."/>
            <person name="Stursova M."/>
            <person name="Spatafora J.W."/>
            <person name="Tedersoo L."/>
            <person name="Vaario L.-M."/>
            <person name="Yamada A."/>
            <person name="Yan M."/>
            <person name="Wang P."/>
            <person name="Xu J."/>
            <person name="Bruns T."/>
            <person name="Baldrian P."/>
            <person name="Vilgalys R."/>
            <person name="Henrissat B."/>
            <person name="Grigoriev I.V."/>
            <person name="Hibbett D."/>
            <person name="Nagy L.G."/>
            <person name="Martin F.M."/>
        </authorList>
    </citation>
    <scope>NUCLEOTIDE SEQUENCE</scope>
    <source>
        <strain evidence="1">P2</strain>
    </source>
</reference>
<keyword evidence="2" id="KW-1185">Reference proteome</keyword>
<comment type="caution">
    <text evidence="1">The sequence shown here is derived from an EMBL/GenBank/DDBJ whole genome shotgun (WGS) entry which is preliminary data.</text>
</comment>
<protein>
    <submittedName>
        <fullName evidence="1">Uncharacterized protein</fullName>
    </submittedName>
</protein>
<evidence type="ECO:0000313" key="1">
    <source>
        <dbReference type="EMBL" id="KAF9648919.1"/>
    </source>
</evidence>
<organism evidence="1 2">
    <name type="scientific">Thelephora ganbajun</name>
    <name type="common">Ganba fungus</name>
    <dbReference type="NCBI Taxonomy" id="370292"/>
    <lineage>
        <taxon>Eukaryota</taxon>
        <taxon>Fungi</taxon>
        <taxon>Dikarya</taxon>
        <taxon>Basidiomycota</taxon>
        <taxon>Agaricomycotina</taxon>
        <taxon>Agaricomycetes</taxon>
        <taxon>Thelephorales</taxon>
        <taxon>Thelephoraceae</taxon>
        <taxon>Thelephora</taxon>
    </lineage>
</organism>
<dbReference type="EMBL" id="MU118005">
    <property type="protein sequence ID" value="KAF9648919.1"/>
    <property type="molecule type" value="Genomic_DNA"/>
</dbReference>
<proteinExistence type="predicted"/>
<accession>A0ACB6ZH63</accession>